<feature type="transmembrane region" description="Helical" evidence="1">
    <location>
        <begin position="182"/>
        <end position="202"/>
    </location>
</feature>
<dbReference type="Proteomes" id="UP000183687">
    <property type="component" value="Unassembled WGS sequence"/>
</dbReference>
<feature type="transmembrane region" description="Helical" evidence="1">
    <location>
        <begin position="62"/>
        <end position="82"/>
    </location>
</feature>
<dbReference type="PANTHER" id="PTHR34821:SF2">
    <property type="entry name" value="INNER MEMBRANE PROTEIN YDCZ"/>
    <property type="match status" value="1"/>
</dbReference>
<dbReference type="InterPro" id="IPR006750">
    <property type="entry name" value="YdcZ"/>
</dbReference>
<keyword evidence="1" id="KW-1133">Transmembrane helix</keyword>
<sequence>MYTFLSLLAGVLLSVMIAFNGNLTSLYGVFWASAIIHLVGCLAAFVLCKVKNEQRPRFNQGPVWMYLGGPIGVATVAFQSFAFGKISVTGIIALSLLGQTLTSCAIDHFGLFGVLQRPFSLKQLPGIALSFVGIFLMLDTSVETSSLVAVVISLSSGVAAVLSRMVNSCLAQKTSTLQSTFVAHITAFPFAVLLTLIFAATLLPRVFGGPFGSAWMYAGGLVGVLVILLYNTTVPHVPALRLTLLTFIGQVGMGVILDTVIGAAQSSASIMGGIVIAAGLLLNFGIEALSKKRKEVHLELSEATVNTESA</sequence>
<comment type="caution">
    <text evidence="2">The sequence shown here is derived from an EMBL/GenBank/DDBJ whole genome shotgun (WGS) entry which is preliminary data.</text>
</comment>
<gene>
    <name evidence="2" type="ORF">SAMN04489746_1259</name>
</gene>
<dbReference type="RefSeq" id="WP_002564074.1">
    <property type="nucleotide sequence ID" value="NZ_CALJSN010000009.1"/>
</dbReference>
<evidence type="ECO:0000256" key="1">
    <source>
        <dbReference type="SAM" id="Phobius"/>
    </source>
</evidence>
<evidence type="ECO:0000313" key="2">
    <source>
        <dbReference type="EMBL" id="SEB90621.1"/>
    </source>
</evidence>
<dbReference type="EMBL" id="FNSH01000001">
    <property type="protein sequence ID" value="SEB90621.1"/>
    <property type="molecule type" value="Genomic_DNA"/>
</dbReference>
<proteinExistence type="predicted"/>
<feature type="transmembrane region" description="Helical" evidence="1">
    <location>
        <begin position="214"/>
        <end position="230"/>
    </location>
</feature>
<dbReference type="GO" id="GO:0005886">
    <property type="term" value="C:plasma membrane"/>
    <property type="evidence" value="ECO:0007669"/>
    <property type="project" value="TreeGrafter"/>
</dbReference>
<feature type="transmembrane region" description="Helical" evidence="1">
    <location>
        <begin position="28"/>
        <end position="50"/>
    </location>
</feature>
<dbReference type="AlphaFoldDB" id="A0AB38A7K5"/>
<feature type="transmembrane region" description="Helical" evidence="1">
    <location>
        <begin position="242"/>
        <end position="264"/>
    </location>
</feature>
<organism evidence="2 3">
    <name type="scientific">Atopobium minutum</name>
    <dbReference type="NCBI Taxonomy" id="1381"/>
    <lineage>
        <taxon>Bacteria</taxon>
        <taxon>Bacillati</taxon>
        <taxon>Actinomycetota</taxon>
        <taxon>Coriobacteriia</taxon>
        <taxon>Coriobacteriales</taxon>
        <taxon>Atopobiaceae</taxon>
        <taxon>Atopobium</taxon>
    </lineage>
</organism>
<feature type="transmembrane region" description="Helical" evidence="1">
    <location>
        <begin position="144"/>
        <end position="162"/>
    </location>
</feature>
<feature type="transmembrane region" description="Helical" evidence="1">
    <location>
        <begin position="270"/>
        <end position="289"/>
    </location>
</feature>
<keyword evidence="1" id="KW-0812">Transmembrane</keyword>
<name>A0AB38A7K5_9ACTN</name>
<evidence type="ECO:0000313" key="3">
    <source>
        <dbReference type="Proteomes" id="UP000183687"/>
    </source>
</evidence>
<accession>A0AB38A7K5</accession>
<keyword evidence="1" id="KW-0472">Membrane</keyword>
<protein>
    <submittedName>
        <fullName evidence="2">Transporter family-2 protein</fullName>
    </submittedName>
</protein>
<dbReference type="Pfam" id="PF04657">
    <property type="entry name" value="DMT_YdcZ"/>
    <property type="match status" value="2"/>
</dbReference>
<dbReference type="PANTHER" id="PTHR34821">
    <property type="entry name" value="INNER MEMBRANE PROTEIN YDCZ"/>
    <property type="match status" value="1"/>
</dbReference>
<reference evidence="2 3" key="1">
    <citation type="submission" date="2016-10" db="EMBL/GenBank/DDBJ databases">
        <authorList>
            <person name="Varghese N."/>
            <person name="Submissions S."/>
        </authorList>
    </citation>
    <scope>NUCLEOTIDE SEQUENCE [LARGE SCALE GENOMIC DNA]</scope>
    <source>
        <strain evidence="2 3">DSM 20586</strain>
    </source>
</reference>